<name>A0A2A6BJN7_PRIPA</name>
<evidence type="ECO:0000256" key="1">
    <source>
        <dbReference type="SAM" id="MobiDB-lite"/>
    </source>
</evidence>
<keyword evidence="2" id="KW-0732">Signal</keyword>
<feature type="region of interest" description="Disordered" evidence="1">
    <location>
        <begin position="181"/>
        <end position="207"/>
    </location>
</feature>
<dbReference type="Proteomes" id="UP000005239">
    <property type="component" value="Unassembled WGS sequence"/>
</dbReference>
<feature type="signal peptide" evidence="2">
    <location>
        <begin position="1"/>
        <end position="22"/>
    </location>
</feature>
<reference evidence="3" key="2">
    <citation type="submission" date="2022-06" db="UniProtKB">
        <authorList>
            <consortium name="EnsemblMetazoa"/>
        </authorList>
    </citation>
    <scope>IDENTIFICATION</scope>
    <source>
        <strain evidence="3">PS312</strain>
    </source>
</reference>
<evidence type="ECO:0000313" key="4">
    <source>
        <dbReference type="Proteomes" id="UP000005239"/>
    </source>
</evidence>
<sequence length="239" mass="25761">MGSASLLFACSLAVSLPRGISPSACLSPSLHFPSLSRTIVDSSRVATRPPLQLCHNDSRQLSPTRQPLTPYDPELREIPSILCAVPRLNPISSSMTSSLIHLQVFTMNSPRSTRTSENEQSSGSVGSPRSHSDFVLPSSSASTIAATYLPPPPPPRKRVLASAPMPTTSRAKRAIFAIDTQASGEEENVERVEETQGQSLDQSPSTARQYYHRNAKNAATESLAKLHKSPKKDFLSGAK</sequence>
<keyword evidence="4" id="KW-1185">Reference proteome</keyword>
<feature type="chain" id="PRO_5043724940" evidence="2">
    <location>
        <begin position="23"/>
        <end position="239"/>
    </location>
</feature>
<accession>A0A2A6BJN7</accession>
<dbReference type="EnsemblMetazoa" id="PPA19561.1">
    <property type="protein sequence ID" value="PPA19561.1"/>
    <property type="gene ID" value="WBGene00109115"/>
</dbReference>
<protein>
    <submittedName>
        <fullName evidence="3">Uncharacterized protein</fullName>
    </submittedName>
</protein>
<feature type="compositionally biased region" description="Polar residues" evidence="1">
    <location>
        <begin position="109"/>
        <end position="120"/>
    </location>
</feature>
<reference evidence="4" key="1">
    <citation type="journal article" date="2008" name="Nat. Genet.">
        <title>The Pristionchus pacificus genome provides a unique perspective on nematode lifestyle and parasitism.</title>
        <authorList>
            <person name="Dieterich C."/>
            <person name="Clifton S.W."/>
            <person name="Schuster L.N."/>
            <person name="Chinwalla A."/>
            <person name="Delehaunty K."/>
            <person name="Dinkelacker I."/>
            <person name="Fulton L."/>
            <person name="Fulton R."/>
            <person name="Godfrey J."/>
            <person name="Minx P."/>
            <person name="Mitreva M."/>
            <person name="Roeseler W."/>
            <person name="Tian H."/>
            <person name="Witte H."/>
            <person name="Yang S.P."/>
            <person name="Wilson R.K."/>
            <person name="Sommer R.J."/>
        </authorList>
    </citation>
    <scope>NUCLEOTIDE SEQUENCE [LARGE SCALE GENOMIC DNA]</scope>
    <source>
        <strain evidence="4">PS312</strain>
    </source>
</reference>
<feature type="compositionally biased region" description="Polar residues" evidence="1">
    <location>
        <begin position="195"/>
        <end position="207"/>
    </location>
</feature>
<accession>A0A8R1UF12</accession>
<evidence type="ECO:0000256" key="2">
    <source>
        <dbReference type="SAM" id="SignalP"/>
    </source>
</evidence>
<feature type="region of interest" description="Disordered" evidence="1">
    <location>
        <begin position="50"/>
        <end position="71"/>
    </location>
</feature>
<evidence type="ECO:0000313" key="3">
    <source>
        <dbReference type="EnsemblMetazoa" id="PPA19561.1"/>
    </source>
</evidence>
<feature type="region of interest" description="Disordered" evidence="1">
    <location>
        <begin position="109"/>
        <end position="166"/>
    </location>
</feature>
<organism evidence="3 4">
    <name type="scientific">Pristionchus pacificus</name>
    <name type="common">Parasitic nematode worm</name>
    <dbReference type="NCBI Taxonomy" id="54126"/>
    <lineage>
        <taxon>Eukaryota</taxon>
        <taxon>Metazoa</taxon>
        <taxon>Ecdysozoa</taxon>
        <taxon>Nematoda</taxon>
        <taxon>Chromadorea</taxon>
        <taxon>Rhabditida</taxon>
        <taxon>Rhabditina</taxon>
        <taxon>Diplogasteromorpha</taxon>
        <taxon>Diplogasteroidea</taxon>
        <taxon>Neodiplogasteridae</taxon>
        <taxon>Pristionchus</taxon>
    </lineage>
</organism>
<dbReference type="AlphaFoldDB" id="A0A2A6BJN7"/>
<gene>
    <name evidence="3" type="primary">WBGene00109115</name>
</gene>
<proteinExistence type="predicted"/>